<proteinExistence type="predicted"/>
<organism evidence="2 3">
    <name type="scientific">Gossypium barbadense</name>
    <name type="common">Sea Island cotton</name>
    <name type="synonym">Hibiscus barbadensis</name>
    <dbReference type="NCBI Taxonomy" id="3634"/>
    <lineage>
        <taxon>Eukaryota</taxon>
        <taxon>Viridiplantae</taxon>
        <taxon>Streptophyta</taxon>
        <taxon>Embryophyta</taxon>
        <taxon>Tracheophyta</taxon>
        <taxon>Spermatophyta</taxon>
        <taxon>Magnoliopsida</taxon>
        <taxon>eudicotyledons</taxon>
        <taxon>Gunneridae</taxon>
        <taxon>Pentapetalae</taxon>
        <taxon>rosids</taxon>
        <taxon>malvids</taxon>
        <taxon>Malvales</taxon>
        <taxon>Malvaceae</taxon>
        <taxon>Malvoideae</taxon>
        <taxon>Gossypium</taxon>
    </lineage>
</organism>
<protein>
    <submittedName>
        <fullName evidence="2">Uncharacterized protein</fullName>
    </submittedName>
</protein>
<dbReference type="Proteomes" id="UP000239757">
    <property type="component" value="Unassembled WGS sequence"/>
</dbReference>
<name>A0A2P5YQB9_GOSBA</name>
<feature type="compositionally biased region" description="Polar residues" evidence="1">
    <location>
        <begin position="47"/>
        <end position="59"/>
    </location>
</feature>
<reference evidence="2 3" key="1">
    <citation type="submission" date="2015-01" db="EMBL/GenBank/DDBJ databases">
        <title>Genome of allotetraploid Gossypium barbadense reveals genomic plasticity and fiber elongation in cotton evolution.</title>
        <authorList>
            <person name="Chen X."/>
            <person name="Liu X."/>
            <person name="Zhao B."/>
            <person name="Zheng H."/>
            <person name="Hu Y."/>
            <person name="Lu G."/>
            <person name="Yang C."/>
            <person name="Chen J."/>
            <person name="Shan C."/>
            <person name="Zhang L."/>
            <person name="Zhou Y."/>
            <person name="Wang L."/>
            <person name="Guo W."/>
            <person name="Bai Y."/>
            <person name="Ruan J."/>
            <person name="Shangguan X."/>
            <person name="Mao Y."/>
            <person name="Jiang J."/>
            <person name="Zhu Y."/>
            <person name="Lei J."/>
            <person name="Kang H."/>
            <person name="Chen S."/>
            <person name="He X."/>
            <person name="Wang R."/>
            <person name="Wang Y."/>
            <person name="Chen J."/>
            <person name="Wang L."/>
            <person name="Yu S."/>
            <person name="Wang B."/>
            <person name="Wei J."/>
            <person name="Song S."/>
            <person name="Lu X."/>
            <person name="Gao Z."/>
            <person name="Gu W."/>
            <person name="Deng X."/>
            <person name="Ma D."/>
            <person name="Wang S."/>
            <person name="Liang W."/>
            <person name="Fang L."/>
            <person name="Cai C."/>
            <person name="Zhu X."/>
            <person name="Zhou B."/>
            <person name="Zhang Y."/>
            <person name="Chen Z."/>
            <person name="Xu S."/>
            <person name="Zhu R."/>
            <person name="Wang S."/>
            <person name="Zhang T."/>
            <person name="Zhao G."/>
        </authorList>
    </citation>
    <scope>NUCLEOTIDE SEQUENCE [LARGE SCALE GENOMIC DNA]</scope>
    <source>
        <strain evidence="3">cv. Xinhai21</strain>
        <tissue evidence="2">Leaf</tissue>
    </source>
</reference>
<feature type="region of interest" description="Disordered" evidence="1">
    <location>
        <begin position="72"/>
        <end position="91"/>
    </location>
</feature>
<accession>A0A2P5YQB9</accession>
<feature type="region of interest" description="Disordered" evidence="1">
    <location>
        <begin position="28"/>
        <end position="59"/>
    </location>
</feature>
<evidence type="ECO:0000313" key="2">
    <source>
        <dbReference type="EMBL" id="PPS17763.1"/>
    </source>
</evidence>
<dbReference type="AlphaFoldDB" id="A0A2P5YQB9"/>
<evidence type="ECO:0000256" key="1">
    <source>
        <dbReference type="SAM" id="MobiDB-lite"/>
    </source>
</evidence>
<sequence length="284" mass="31680">MDRVRTPPNNLLPVWALWAYKGNLPQKRDGIGGHRRRHPRGQDKSETTLGENTRQNTNIGAYGPWMLVERKAKKPGRAGQKDASEATIGSERKSRLQVLENLAGDEFEHATLDFPKMGSREEDDLPWSNKKTGVKVGRAKLRQGPMDLDKRDIASLISQNMSQHQAMIVDMETTGLIKIIITRIINSYWVQKKMLQVLIMGQIQCAKPGPMEKAIKIPSKEKSDPICSDDNNKGSDFLCRSKPLGKLSQSAVGNNEEHSNHPSLQLLQEIVKLPTTGILDTAST</sequence>
<evidence type="ECO:0000313" key="3">
    <source>
        <dbReference type="Proteomes" id="UP000239757"/>
    </source>
</evidence>
<dbReference type="EMBL" id="KZ662895">
    <property type="protein sequence ID" value="PPS17763.1"/>
    <property type="molecule type" value="Genomic_DNA"/>
</dbReference>
<gene>
    <name evidence="2" type="ORF">GOBAR_AA02786</name>
</gene>
<feature type="compositionally biased region" description="Basic and acidic residues" evidence="1">
    <location>
        <begin position="79"/>
        <end position="91"/>
    </location>
</feature>